<dbReference type="Proteomes" id="UP000789831">
    <property type="component" value="Unassembled WGS sequence"/>
</dbReference>
<evidence type="ECO:0000313" key="1">
    <source>
        <dbReference type="EMBL" id="CAG8696379.1"/>
    </source>
</evidence>
<proteinExistence type="predicted"/>
<feature type="non-terminal residue" evidence="1">
    <location>
        <position position="264"/>
    </location>
</feature>
<protein>
    <submittedName>
        <fullName evidence="1">5375_t:CDS:1</fullName>
    </submittedName>
</protein>
<keyword evidence="2" id="KW-1185">Reference proteome</keyword>
<organism evidence="1 2">
    <name type="scientific">Ambispora gerdemannii</name>
    <dbReference type="NCBI Taxonomy" id="144530"/>
    <lineage>
        <taxon>Eukaryota</taxon>
        <taxon>Fungi</taxon>
        <taxon>Fungi incertae sedis</taxon>
        <taxon>Mucoromycota</taxon>
        <taxon>Glomeromycotina</taxon>
        <taxon>Glomeromycetes</taxon>
        <taxon>Archaeosporales</taxon>
        <taxon>Ambisporaceae</taxon>
        <taxon>Ambispora</taxon>
    </lineage>
</organism>
<sequence length="264" mass="31320">HCQLLSSNNKALVVCNFSEKNYGIFNLQNYFKEFELIEEKGEQCKEEIGEGNELIEEEIPNSRLLYYEPWIEEENEENKQKEESEFKPGIKFLKENSLRLIVGYDTIQVWGYSELLYIWSIWSNQEYKDKKINSFKIIRDDEKGLEISLRLETDDIDKNITVIIPKNALSEQMTDEQVFLDNLNAFKFLSSICQLDSIAKNNQLKEIRMATKEMLIKKVESQEEIPNSRLLYYEPWIKEENTQNEENEFKPGIKFLKDNSLRLI</sequence>
<name>A0A9N9F0E4_9GLOM</name>
<evidence type="ECO:0000313" key="2">
    <source>
        <dbReference type="Proteomes" id="UP000789831"/>
    </source>
</evidence>
<feature type="non-terminal residue" evidence="1">
    <location>
        <position position="1"/>
    </location>
</feature>
<dbReference type="EMBL" id="CAJVPL010016754">
    <property type="protein sequence ID" value="CAG8696379.1"/>
    <property type="molecule type" value="Genomic_DNA"/>
</dbReference>
<accession>A0A9N9F0E4</accession>
<gene>
    <name evidence="1" type="ORF">AGERDE_LOCUS13287</name>
</gene>
<comment type="caution">
    <text evidence="1">The sequence shown here is derived from an EMBL/GenBank/DDBJ whole genome shotgun (WGS) entry which is preliminary data.</text>
</comment>
<reference evidence="1" key="1">
    <citation type="submission" date="2021-06" db="EMBL/GenBank/DDBJ databases">
        <authorList>
            <person name="Kallberg Y."/>
            <person name="Tangrot J."/>
            <person name="Rosling A."/>
        </authorList>
    </citation>
    <scope>NUCLEOTIDE SEQUENCE</scope>
    <source>
        <strain evidence="1">MT106</strain>
    </source>
</reference>
<dbReference type="AlphaFoldDB" id="A0A9N9F0E4"/>